<dbReference type="FunFam" id="3.20.90.10:FF:000002">
    <property type="entry name" value="Tubby like protein 4"/>
    <property type="match status" value="1"/>
</dbReference>
<evidence type="ECO:0000256" key="8">
    <source>
        <dbReference type="ARBA" id="ARBA00022737"/>
    </source>
</evidence>
<feature type="domain" description="Tubby C-terminal" evidence="16">
    <location>
        <begin position="1434"/>
        <end position="1546"/>
    </location>
</feature>
<feature type="region of interest" description="Disordered" evidence="15">
    <location>
        <begin position="728"/>
        <end position="796"/>
    </location>
</feature>
<evidence type="ECO:0000256" key="7">
    <source>
        <dbReference type="ARBA" id="ARBA00022574"/>
    </source>
</evidence>
<feature type="region of interest" description="Disordered" evidence="15">
    <location>
        <begin position="1204"/>
        <end position="1223"/>
    </location>
</feature>
<name>A0A3B3ZBV2_9GOBI</name>
<keyword evidence="4" id="KW-0488">Methylation</keyword>
<feature type="compositionally biased region" description="Polar residues" evidence="15">
    <location>
        <begin position="1206"/>
        <end position="1220"/>
    </location>
</feature>
<proteinExistence type="inferred from homology"/>
<dbReference type="STRING" id="409849.ENSPMGP00000002038"/>
<keyword evidence="19" id="KW-1185">Reference proteome</keyword>
<evidence type="ECO:0000256" key="2">
    <source>
        <dbReference type="ARBA" id="ARBA00004906"/>
    </source>
</evidence>
<dbReference type="InterPro" id="IPR056159">
    <property type="entry name" value="Beta-prop_IFT121_TULP_N"/>
</dbReference>
<feature type="compositionally biased region" description="Pro residues" evidence="15">
    <location>
        <begin position="768"/>
        <end position="791"/>
    </location>
</feature>
<dbReference type="PROSITE" id="PS50082">
    <property type="entry name" value="WD_REPEATS_2"/>
    <property type="match status" value="1"/>
</dbReference>
<evidence type="ECO:0000256" key="1">
    <source>
        <dbReference type="ARBA" id="ARBA00004496"/>
    </source>
</evidence>
<keyword evidence="5" id="KW-0963">Cytoplasm</keyword>
<dbReference type="InterPro" id="IPR001680">
    <property type="entry name" value="WD40_rpt"/>
</dbReference>
<dbReference type="InterPro" id="IPR025659">
    <property type="entry name" value="Tubby-like_C"/>
</dbReference>
<evidence type="ECO:0000313" key="19">
    <source>
        <dbReference type="Proteomes" id="UP000261520"/>
    </source>
</evidence>
<feature type="region of interest" description="Disordered" evidence="15">
    <location>
        <begin position="522"/>
        <end position="567"/>
    </location>
</feature>
<feature type="compositionally biased region" description="Low complexity" evidence="15">
    <location>
        <begin position="758"/>
        <end position="767"/>
    </location>
</feature>
<evidence type="ECO:0000256" key="5">
    <source>
        <dbReference type="ARBA" id="ARBA00022490"/>
    </source>
</evidence>
<comment type="function">
    <text evidence="10">May be a substrate-recognition component of a SCF-like ECS (Elongin-Cullin-SOCS-box protein) E3 ubiquitin ligase complex which mediates the ubiquitination and subsequent proteasomal degradation of target proteins.</text>
</comment>
<evidence type="ECO:0000256" key="9">
    <source>
        <dbReference type="ARBA" id="ARBA00022786"/>
    </source>
</evidence>
<evidence type="ECO:0000256" key="12">
    <source>
        <dbReference type="ARBA" id="ARBA00075708"/>
    </source>
</evidence>
<evidence type="ECO:0000256" key="4">
    <source>
        <dbReference type="ARBA" id="ARBA00022481"/>
    </source>
</evidence>
<evidence type="ECO:0000256" key="3">
    <source>
        <dbReference type="ARBA" id="ARBA00007129"/>
    </source>
</evidence>
<dbReference type="SUPFAM" id="SSF54518">
    <property type="entry name" value="Tubby C-terminal domain-like"/>
    <property type="match status" value="2"/>
</dbReference>
<evidence type="ECO:0000256" key="10">
    <source>
        <dbReference type="ARBA" id="ARBA00056629"/>
    </source>
</evidence>
<feature type="compositionally biased region" description="Basic and acidic residues" evidence="15">
    <location>
        <begin position="1337"/>
        <end position="1355"/>
    </location>
</feature>
<dbReference type="InterPro" id="IPR015943">
    <property type="entry name" value="WD40/YVTN_repeat-like_dom_sf"/>
</dbReference>
<dbReference type="Pfam" id="PF01167">
    <property type="entry name" value="Tub"/>
    <property type="match status" value="1"/>
</dbReference>
<comment type="similarity">
    <text evidence="3">Belongs to the TUB family.</text>
</comment>
<protein>
    <recommendedName>
        <fullName evidence="11">Tubby-related protein 4</fullName>
    </recommendedName>
    <alternativeName>
        <fullName evidence="13">Tubby superfamily protein</fullName>
    </alternativeName>
    <alternativeName>
        <fullName evidence="12">Tubby-like protein 4</fullName>
    </alternativeName>
</protein>
<feature type="compositionally biased region" description="Polar residues" evidence="15">
    <location>
        <begin position="736"/>
        <end position="755"/>
    </location>
</feature>
<dbReference type="FunFam" id="2.130.10.10:FF:000262">
    <property type="entry name" value="Tubby like protein 4"/>
    <property type="match status" value="1"/>
</dbReference>
<reference evidence="18" key="1">
    <citation type="submission" date="2025-08" db="UniProtKB">
        <authorList>
            <consortium name="Ensembl"/>
        </authorList>
    </citation>
    <scope>IDENTIFICATION</scope>
</reference>
<evidence type="ECO:0000256" key="15">
    <source>
        <dbReference type="SAM" id="MobiDB-lite"/>
    </source>
</evidence>
<dbReference type="GO" id="GO:0005737">
    <property type="term" value="C:cytoplasm"/>
    <property type="evidence" value="ECO:0007669"/>
    <property type="project" value="UniProtKB-SubCell"/>
</dbReference>
<dbReference type="PANTHER" id="PTHR16517">
    <property type="entry name" value="TUBBY-RELATED"/>
    <property type="match status" value="1"/>
</dbReference>
<evidence type="ECO:0000256" key="14">
    <source>
        <dbReference type="PROSITE-ProRule" id="PRU00221"/>
    </source>
</evidence>
<accession>A0A3B3ZBV2</accession>
<keyword evidence="7 14" id="KW-0853">WD repeat</keyword>
<sequence>MLAAVEHGPILCSDSNILCLSWKGRVPKSEKDKPVCRRRYYEEGWLATGNGRGVVGVTFTSSHCRRDRSTPQRINFNLRGHNSEVVLVRWNEPFQKLATCDMEGGIFVWIQYEGRWSVELVNDRGAQVSDFTWSHDGTQALIAYRDGFVLVGSVSGQRHWSSEINLESQITCGIWTPDDQQVLFGTADGQVIVMDCHGRMLAHVLLHESDGIVSMSWNCPDFLVEDSTESDTDSDENVLPIGPRLFIAFKPLLTVTFLSGDISLMNNYDDLSPAVIRSGLKDVEAQWCSQGDLLAVAGMERHVPSDTACAAIMRNALVKFYNVQGEHIYTLETPAQRPITTICWGHRDSRLFLACGPALYVVRVEHRVASLQLLCQQGIASALREEKDVGKLNMPSLLCSYVTTAFIPTIKPPIPDPNNIRDFVSYPTSGNERLHCTMKRAEDSPEAGGPCYTLYLEYLGGLVPILKGRRISKLRPEFVIMDPKNDSKADEVCVNPIAFSDSCNCSDSSDIELSDEWVGKKSPKLSRGNRMNLESRKSPKLSRANQEGQRSPRLPTKKPPVRSPSLTRREMFMDGLTEHNYLAQVTSNIWGTKFKIVGLASFLPANLGAVIYKTSLLHLQPRQMTIYLPEVRKISHDFMSLPVFNPNVFSEDEDDLPVMGPSGVAGDNPPCTVNIPIAPIHSPAQAMSPTQSIGLVQSLLANQNIQLDVLTNPTANAAAAAAAAAASVPVSDHSQDPIQSPYPVTSRYSNPNQVMFNGLDLGSLLPGTLPPLPPPHHLPPQPQRPSHPQPPDSEGTVEIQMRKANPPPPYPGTVVSVAATVANTPQTLVTNCDSPSVLAPDPCLKKDDFLLHPVTLQYPTPLGYERITTFDSSGNVEEVCRPRRRLIRNQNAYAVHGIGGSATLRVTSSENKKIQLPYSSATLSRLSVPRYSIPSGDPPPYPDPANQVTALPPPQRIDSSLIHATLRRERRDVSLKVPQMMESSRTLPTKAKMNSVLGGLGYQQRLPTALYTCTQCSSNSSSTSVSVTGGGTSSSGIAGGTVVRQDFPPSKGPHHSTIIVHSKSASPLASQSSYNLLGAVENSRDRTVYVNSAFTEDETMSQQCHLEKSVRQLNLGDVNLTLKRPPPYQWDTSATEDFWITPEQTMLAPPPAPHKPPPLLISQAQHLDVSRLPFVLTTKPPTSPSTTTLTFPSGYQISLSPFPPSVSHSGPTLQTLQAGPNPNELVGQSPFAQQDPNLVLPPGYPPNLAGLACCPLPPMYPGASSCAGLQLHPVSLHPWNPYPCPPPMQDPPAPPLPTKPPPPTELPPSKSAAEDLTDSANNFPEPSSLNESPVPQESERFSKKSRKRLDSRADDVPTVSEGKSRKEGRALSDFNSLISSPRLGSREKKKPKSQREQLNKTKKISRATNEFQDSSESEPELFINGDELMNQNQSSKKSWKNKRSMRMASELEEIKCRKANEREDRSLGSQGFVYVMANKQPLWNEATQVYQLDFGGRVTQESAKNFQIELDGRQVMQFGRIDGNAYILDFQYPFSAVQAFAVALANVTQRLK</sequence>
<feature type="domain" description="IFT121/TULP4 N-terminal" evidence="17">
    <location>
        <begin position="42"/>
        <end position="364"/>
    </location>
</feature>
<dbReference type="InterPro" id="IPR036322">
    <property type="entry name" value="WD40_repeat_dom_sf"/>
</dbReference>
<comment type="pathway">
    <text evidence="2">Protein modification; protein ubiquitination.</text>
</comment>
<keyword evidence="8" id="KW-0677">Repeat</keyword>
<feature type="compositionally biased region" description="Polar residues" evidence="15">
    <location>
        <begin position="1318"/>
        <end position="1335"/>
    </location>
</feature>
<dbReference type="InterPro" id="IPR000007">
    <property type="entry name" value="Tubby_C"/>
</dbReference>
<comment type="subcellular location">
    <subcellularLocation>
        <location evidence="1">Cytoplasm</location>
    </subcellularLocation>
</comment>
<reference evidence="18" key="2">
    <citation type="submission" date="2025-09" db="UniProtKB">
        <authorList>
            <consortium name="Ensembl"/>
        </authorList>
    </citation>
    <scope>IDENTIFICATION</scope>
</reference>
<dbReference type="InterPro" id="IPR008983">
    <property type="entry name" value="Tumour_necrosis_fac-like_dom"/>
</dbReference>
<dbReference type="PANTHER" id="PTHR16517:SF115">
    <property type="entry name" value="TUBBY-RELATED PROTEIN 4"/>
    <property type="match status" value="1"/>
</dbReference>
<evidence type="ECO:0000256" key="6">
    <source>
        <dbReference type="ARBA" id="ARBA00022553"/>
    </source>
</evidence>
<evidence type="ECO:0000259" key="17">
    <source>
        <dbReference type="Pfam" id="PF24797"/>
    </source>
</evidence>
<dbReference type="Proteomes" id="UP000261520">
    <property type="component" value="Unplaced"/>
</dbReference>
<evidence type="ECO:0000256" key="13">
    <source>
        <dbReference type="ARBA" id="ARBA00077697"/>
    </source>
</evidence>
<dbReference type="Gene3D" id="3.20.90.10">
    <property type="entry name" value="Tubby Protein, Chain A"/>
    <property type="match status" value="1"/>
</dbReference>
<evidence type="ECO:0000256" key="11">
    <source>
        <dbReference type="ARBA" id="ARBA00071888"/>
    </source>
</evidence>
<dbReference type="SUPFAM" id="SSF49842">
    <property type="entry name" value="TNF-like"/>
    <property type="match status" value="1"/>
</dbReference>
<evidence type="ECO:0000259" key="16">
    <source>
        <dbReference type="Pfam" id="PF01167"/>
    </source>
</evidence>
<keyword evidence="6" id="KW-0597">Phosphoprotein</keyword>
<keyword evidence="9" id="KW-0833">Ubl conjugation pathway</keyword>
<feature type="region of interest" description="Disordered" evidence="15">
    <location>
        <begin position="1287"/>
        <end position="1444"/>
    </location>
</feature>
<organism evidence="18 19">
    <name type="scientific">Periophthalmus magnuspinnatus</name>
    <dbReference type="NCBI Taxonomy" id="409849"/>
    <lineage>
        <taxon>Eukaryota</taxon>
        <taxon>Metazoa</taxon>
        <taxon>Chordata</taxon>
        <taxon>Craniata</taxon>
        <taxon>Vertebrata</taxon>
        <taxon>Euteleostomi</taxon>
        <taxon>Actinopterygii</taxon>
        <taxon>Neopterygii</taxon>
        <taxon>Teleostei</taxon>
        <taxon>Neoteleostei</taxon>
        <taxon>Acanthomorphata</taxon>
        <taxon>Gobiaria</taxon>
        <taxon>Gobiiformes</taxon>
        <taxon>Gobioidei</taxon>
        <taxon>Gobiidae</taxon>
        <taxon>Oxudercinae</taxon>
        <taxon>Periophthalmus</taxon>
    </lineage>
</organism>
<dbReference type="Gene3D" id="2.130.10.10">
    <property type="entry name" value="YVTN repeat-like/Quinoprotein amine dehydrogenase"/>
    <property type="match status" value="1"/>
</dbReference>
<dbReference type="Pfam" id="PF24797">
    <property type="entry name" value="Beta-prop_WDR35_TULP_N"/>
    <property type="match status" value="1"/>
</dbReference>
<feature type="compositionally biased region" description="Pro residues" evidence="15">
    <location>
        <begin position="1287"/>
        <end position="1306"/>
    </location>
</feature>
<dbReference type="Ensembl" id="ENSPMGT00000002168.1">
    <property type="protein sequence ID" value="ENSPMGP00000002038.1"/>
    <property type="gene ID" value="ENSPMGG00000001835.1"/>
</dbReference>
<dbReference type="SUPFAM" id="SSF50978">
    <property type="entry name" value="WD40 repeat-like"/>
    <property type="match status" value="1"/>
</dbReference>
<feature type="repeat" description="WD" evidence="14">
    <location>
        <begin position="78"/>
        <end position="109"/>
    </location>
</feature>
<evidence type="ECO:0000313" key="18">
    <source>
        <dbReference type="Ensembl" id="ENSPMGP00000002038.1"/>
    </source>
</evidence>